<dbReference type="GeneID" id="25363067"/>
<sequence>MSTSTLPPQRKRDRLQDLQPRRSRPVSLCPPATGVHSNPLNTPQQTNAVASTFNSALVPLPTSSASALRQPSGVLTVSQTATTPSHPQNPASTEAIRRHLEKLTEAEKKRS</sequence>
<feature type="region of interest" description="Disordered" evidence="1">
    <location>
        <begin position="1"/>
        <end position="45"/>
    </location>
</feature>
<dbReference type="InParanoid" id="A0A074YQE6"/>
<accession>A0A074YQE6</accession>
<evidence type="ECO:0000313" key="3">
    <source>
        <dbReference type="Proteomes" id="UP000030641"/>
    </source>
</evidence>
<proteinExistence type="predicted"/>
<dbReference type="Proteomes" id="UP000030641">
    <property type="component" value="Unassembled WGS sequence"/>
</dbReference>
<name>A0A074YQE6_AURSE</name>
<dbReference type="HOGENOM" id="CLU_2157876_0_0_1"/>
<dbReference type="RefSeq" id="XP_013348063.1">
    <property type="nucleotide sequence ID" value="XM_013492609.1"/>
</dbReference>
<organism evidence="2 3">
    <name type="scientific">Aureobasidium subglaciale (strain EXF-2481)</name>
    <name type="common">Aureobasidium pullulans var. subglaciale</name>
    <dbReference type="NCBI Taxonomy" id="1043005"/>
    <lineage>
        <taxon>Eukaryota</taxon>
        <taxon>Fungi</taxon>
        <taxon>Dikarya</taxon>
        <taxon>Ascomycota</taxon>
        <taxon>Pezizomycotina</taxon>
        <taxon>Dothideomycetes</taxon>
        <taxon>Dothideomycetidae</taxon>
        <taxon>Dothideales</taxon>
        <taxon>Saccotheciaceae</taxon>
        <taxon>Aureobasidium</taxon>
    </lineage>
</organism>
<feature type="compositionally biased region" description="Polar residues" evidence="1">
    <location>
        <begin position="35"/>
        <end position="45"/>
    </location>
</feature>
<evidence type="ECO:0000313" key="2">
    <source>
        <dbReference type="EMBL" id="KEQ99910.1"/>
    </source>
</evidence>
<feature type="region of interest" description="Disordered" evidence="1">
    <location>
        <begin position="64"/>
        <end position="94"/>
    </location>
</feature>
<dbReference type="AlphaFoldDB" id="A0A074YQE6"/>
<dbReference type="EMBL" id="KL584750">
    <property type="protein sequence ID" value="KEQ99910.1"/>
    <property type="molecule type" value="Genomic_DNA"/>
</dbReference>
<evidence type="ECO:0000256" key="1">
    <source>
        <dbReference type="SAM" id="MobiDB-lite"/>
    </source>
</evidence>
<protein>
    <submittedName>
        <fullName evidence="2">Uncharacterized protein</fullName>
    </submittedName>
</protein>
<gene>
    <name evidence="2" type="ORF">AUEXF2481DRAFT_25784</name>
</gene>
<keyword evidence="3" id="KW-1185">Reference proteome</keyword>
<reference evidence="2 3" key="1">
    <citation type="journal article" date="2014" name="BMC Genomics">
        <title>Genome sequencing of four Aureobasidium pullulans varieties: biotechnological potential, stress tolerance, and description of new species.</title>
        <authorList>
            <person name="Gostin Ar C."/>
            <person name="Ohm R.A."/>
            <person name="Kogej T."/>
            <person name="Sonjak S."/>
            <person name="Turk M."/>
            <person name="Zajc J."/>
            <person name="Zalar P."/>
            <person name="Grube M."/>
            <person name="Sun H."/>
            <person name="Han J."/>
            <person name="Sharma A."/>
            <person name="Chiniquy J."/>
            <person name="Ngan C.Y."/>
            <person name="Lipzen A."/>
            <person name="Barry K."/>
            <person name="Grigoriev I.V."/>
            <person name="Gunde-Cimerman N."/>
        </authorList>
    </citation>
    <scope>NUCLEOTIDE SEQUENCE [LARGE SCALE GENOMIC DNA]</scope>
    <source>
        <strain evidence="2 3">EXF-2481</strain>
    </source>
</reference>
<feature type="compositionally biased region" description="Polar residues" evidence="1">
    <location>
        <begin position="64"/>
        <end position="92"/>
    </location>
</feature>